<dbReference type="Proteomes" id="UP000216411">
    <property type="component" value="Unassembled WGS sequence"/>
</dbReference>
<comment type="caution">
    <text evidence="1">The sequence shown here is derived from an EMBL/GenBank/DDBJ whole genome shotgun (WGS) entry which is preliminary data.</text>
</comment>
<evidence type="ECO:0000313" key="1">
    <source>
        <dbReference type="EMBL" id="RDY29581.1"/>
    </source>
</evidence>
<dbReference type="Gene3D" id="3.40.50.1820">
    <property type="entry name" value="alpha/beta hydrolase"/>
    <property type="match status" value="1"/>
</dbReference>
<dbReference type="RefSeq" id="WP_094378359.1">
    <property type="nucleotide sequence ID" value="NZ_NOKA02000064.1"/>
</dbReference>
<evidence type="ECO:0000313" key="2">
    <source>
        <dbReference type="Proteomes" id="UP000216411"/>
    </source>
</evidence>
<dbReference type="PANTHER" id="PTHR48098">
    <property type="entry name" value="ENTEROCHELIN ESTERASE-RELATED"/>
    <property type="match status" value="1"/>
</dbReference>
<dbReference type="InterPro" id="IPR000801">
    <property type="entry name" value="Esterase-like"/>
</dbReference>
<dbReference type="AlphaFoldDB" id="A0A371J9Z4"/>
<accession>A0A371J9Z4</accession>
<dbReference type="PANTHER" id="PTHR48098:SF1">
    <property type="entry name" value="DIACYLGLYCEROL ACYLTRANSFERASE_MYCOLYLTRANSFERASE AG85A"/>
    <property type="match status" value="1"/>
</dbReference>
<dbReference type="Pfam" id="PF00756">
    <property type="entry name" value="Esterase"/>
    <property type="match status" value="1"/>
</dbReference>
<protein>
    <submittedName>
        <fullName evidence="1">Acetylesterase</fullName>
    </submittedName>
</protein>
<dbReference type="EMBL" id="NOKA02000064">
    <property type="protein sequence ID" value="RDY29581.1"/>
    <property type="molecule type" value="Genomic_DNA"/>
</dbReference>
<dbReference type="OrthoDB" id="9803578at2"/>
<dbReference type="GO" id="GO:0016747">
    <property type="term" value="F:acyltransferase activity, transferring groups other than amino-acyl groups"/>
    <property type="evidence" value="ECO:0007669"/>
    <property type="project" value="TreeGrafter"/>
</dbReference>
<reference evidence="1 2" key="1">
    <citation type="journal article" date="2017" name="Genome Announc.">
        <title>Draft Genome Sequence of a Sporulating and Motile Strain of Lachnotalea glycerini Isolated from Water in Quebec City, Canada.</title>
        <authorList>
            <person name="Maheux A.F."/>
            <person name="Boudreau D.K."/>
            <person name="Berube E."/>
            <person name="Boissinot M."/>
            <person name="Raymond F."/>
            <person name="Brodeur S."/>
            <person name="Corbeil J."/>
            <person name="Isabel S."/>
            <person name="Omar R.F."/>
            <person name="Bergeron M.G."/>
        </authorList>
    </citation>
    <scope>NUCLEOTIDE SEQUENCE [LARGE SCALE GENOMIC DNA]</scope>
    <source>
        <strain evidence="1 2">CCRI-19302</strain>
    </source>
</reference>
<dbReference type="InterPro" id="IPR029058">
    <property type="entry name" value="AB_hydrolase_fold"/>
</dbReference>
<gene>
    <name evidence="1" type="ORF">CG710_018090</name>
</gene>
<organism evidence="1 2">
    <name type="scientific">Lachnotalea glycerini</name>
    <dbReference type="NCBI Taxonomy" id="1763509"/>
    <lineage>
        <taxon>Bacteria</taxon>
        <taxon>Bacillati</taxon>
        <taxon>Bacillota</taxon>
        <taxon>Clostridia</taxon>
        <taxon>Lachnospirales</taxon>
        <taxon>Lachnospiraceae</taxon>
        <taxon>Lachnotalea</taxon>
    </lineage>
</organism>
<keyword evidence="2" id="KW-1185">Reference proteome</keyword>
<name>A0A371J9Z4_9FIRM</name>
<sequence>MALLQVNYFSEALKKITTFHIFLPNDVQPIMIQGNKHYEREIKTLYLLHGFSGGTIDWMLGSSAQDMAIKYNMAIVMPSGDNSFYLDAKATGKAYGRFVGEELVSYVSKTFGLSEKKEDLYIGGLSMGGFGAIHTGFLYHDTFHKIFALSSALIIHNIKDKTKEYEDIIANYEYYTLTFGDLSKLEQSENNPEYLVKKLKKENKQLPSLFMACGTEDFLLQENRRFHKFLVDENVDVVYQESPGIHDWKFWNEYLEPAIVWMLGNK</sequence>
<dbReference type="SUPFAM" id="SSF53474">
    <property type="entry name" value="alpha/beta-Hydrolases"/>
    <property type="match status" value="1"/>
</dbReference>
<dbReference type="InterPro" id="IPR050583">
    <property type="entry name" value="Mycobacterial_A85_antigen"/>
</dbReference>
<proteinExistence type="predicted"/>